<feature type="compositionally biased region" description="Polar residues" evidence="2">
    <location>
        <begin position="19"/>
        <end position="40"/>
    </location>
</feature>
<evidence type="ECO:0000256" key="1">
    <source>
        <dbReference type="PROSITE-ProRule" id="PRU00176"/>
    </source>
</evidence>
<proteinExistence type="predicted"/>
<dbReference type="GO" id="GO:0003723">
    <property type="term" value="F:RNA binding"/>
    <property type="evidence" value="ECO:0007669"/>
    <property type="project" value="UniProtKB-UniRule"/>
</dbReference>
<keyword evidence="6" id="KW-1185">Reference proteome</keyword>
<protein>
    <recommendedName>
        <fullName evidence="3">RRM domain-containing protein</fullName>
    </recommendedName>
</protein>
<dbReference type="EMBL" id="CP093351">
    <property type="protein sequence ID" value="WOH13856.1"/>
    <property type="molecule type" value="Genomic_DNA"/>
</dbReference>
<feature type="domain" description="RRM" evidence="3">
    <location>
        <begin position="276"/>
        <end position="353"/>
    </location>
</feature>
<accession>A0A175YCT5</accession>
<dbReference type="SUPFAM" id="SSF54928">
    <property type="entry name" value="RNA-binding domain, RBD"/>
    <property type="match status" value="1"/>
</dbReference>
<evidence type="ECO:0000313" key="6">
    <source>
        <dbReference type="Proteomes" id="UP000077755"/>
    </source>
</evidence>
<feature type="region of interest" description="Disordered" evidence="2">
    <location>
        <begin position="15"/>
        <end position="49"/>
    </location>
</feature>
<reference evidence="5" key="2">
    <citation type="submission" date="2022-03" db="EMBL/GenBank/DDBJ databases">
        <title>Draft title - Genomic analysis of global carrot germplasm unveils the trajectory of domestication and the origin of high carotenoid orange carrot.</title>
        <authorList>
            <person name="Iorizzo M."/>
            <person name="Ellison S."/>
            <person name="Senalik D."/>
            <person name="Macko-Podgorni A."/>
            <person name="Grzebelus D."/>
            <person name="Bostan H."/>
            <person name="Rolling W."/>
            <person name="Curaba J."/>
            <person name="Simon P."/>
        </authorList>
    </citation>
    <scope>NUCLEOTIDE SEQUENCE</scope>
    <source>
        <tissue evidence="5">Leaf</tissue>
    </source>
</reference>
<organism evidence="4">
    <name type="scientific">Daucus carota subsp. sativus</name>
    <name type="common">Carrot</name>
    <dbReference type="NCBI Taxonomy" id="79200"/>
    <lineage>
        <taxon>Eukaryota</taxon>
        <taxon>Viridiplantae</taxon>
        <taxon>Streptophyta</taxon>
        <taxon>Embryophyta</taxon>
        <taxon>Tracheophyta</taxon>
        <taxon>Spermatophyta</taxon>
        <taxon>Magnoliopsida</taxon>
        <taxon>eudicotyledons</taxon>
        <taxon>Gunneridae</taxon>
        <taxon>Pentapetalae</taxon>
        <taxon>asterids</taxon>
        <taxon>campanulids</taxon>
        <taxon>Apiales</taxon>
        <taxon>Apiaceae</taxon>
        <taxon>Apioideae</taxon>
        <taxon>Scandiceae</taxon>
        <taxon>Daucinae</taxon>
        <taxon>Daucus</taxon>
        <taxon>Daucus sect. Daucus</taxon>
    </lineage>
</organism>
<feature type="region of interest" description="Disordered" evidence="2">
    <location>
        <begin position="161"/>
        <end position="184"/>
    </location>
</feature>
<evidence type="ECO:0000313" key="4">
    <source>
        <dbReference type="EMBL" id="KZM81424.1"/>
    </source>
</evidence>
<dbReference type="Proteomes" id="UP000077755">
    <property type="component" value="Chromosome 9"/>
</dbReference>
<feature type="region of interest" description="Disordered" evidence="2">
    <location>
        <begin position="382"/>
        <end position="403"/>
    </location>
</feature>
<name>A0A175YCT5_DAUCS</name>
<dbReference type="InterPro" id="IPR035979">
    <property type="entry name" value="RBD_domain_sf"/>
</dbReference>
<dbReference type="Gramene" id="KZM81424">
    <property type="protein sequence ID" value="KZM81424"/>
    <property type="gene ID" value="DCAR_029037"/>
</dbReference>
<evidence type="ECO:0000313" key="5">
    <source>
        <dbReference type="EMBL" id="WOH13856.1"/>
    </source>
</evidence>
<dbReference type="Pfam" id="PF00076">
    <property type="entry name" value="RRM_1"/>
    <property type="match status" value="1"/>
</dbReference>
<dbReference type="AlphaFoldDB" id="A0A175YCT5"/>
<dbReference type="SMART" id="SM00360">
    <property type="entry name" value="RRM"/>
    <property type="match status" value="1"/>
</dbReference>
<dbReference type="PROSITE" id="PS50102">
    <property type="entry name" value="RRM"/>
    <property type="match status" value="1"/>
</dbReference>
<feature type="region of interest" description="Disordered" evidence="2">
    <location>
        <begin position="246"/>
        <end position="268"/>
    </location>
</feature>
<dbReference type="InterPro" id="IPR012677">
    <property type="entry name" value="Nucleotide-bd_a/b_plait_sf"/>
</dbReference>
<evidence type="ECO:0000256" key="2">
    <source>
        <dbReference type="SAM" id="MobiDB-lite"/>
    </source>
</evidence>
<reference evidence="4" key="1">
    <citation type="journal article" date="2016" name="Nat. Genet.">
        <title>A high-quality carrot genome assembly provides new insights into carotenoid accumulation and asterid genome evolution.</title>
        <authorList>
            <person name="Iorizzo M."/>
            <person name="Ellison S."/>
            <person name="Senalik D."/>
            <person name="Zeng P."/>
            <person name="Satapoomin P."/>
            <person name="Huang J."/>
            <person name="Bowman M."/>
            <person name="Iovene M."/>
            <person name="Sanseverino W."/>
            <person name="Cavagnaro P."/>
            <person name="Yildiz M."/>
            <person name="Macko-Podgorni A."/>
            <person name="Moranska E."/>
            <person name="Grzebelus E."/>
            <person name="Grzebelus D."/>
            <person name="Ashrafi H."/>
            <person name="Zheng Z."/>
            <person name="Cheng S."/>
            <person name="Spooner D."/>
            <person name="Van Deynze A."/>
            <person name="Simon P."/>
        </authorList>
    </citation>
    <scope>NUCLEOTIDE SEQUENCE [LARGE SCALE GENOMIC DNA]</scope>
    <source>
        <tissue evidence="4">Leaf</tissue>
    </source>
</reference>
<keyword evidence="1" id="KW-0694">RNA-binding</keyword>
<sequence>MGGVKVIPTVIPTVKKSTDNTSTSPARQINGASNPISNGSSHDDNREKNPLQSQLDKVYLHWFLLEDDYITAIRKGNTSLLPDALARVNYLLDATPSELIVDSLKGGKKLSSVYIVSSTIMAGGREQGTSNQGYLTAMGAYDGDTEGIRMALNQIHYGSLKSGTSGKGKRHKAGTRSPGAPAREHLLSQSQIARDFISGFRHLIEPSVFIDAMANDEKALSLALGQIHHKTLPETAAPKKSFRDTLLSNPVRQPPSPPKGAKPRLRIGENQPKGPISIFFTGFDESVRAASLWQMFKQAGAIQDIILPKRRDKFGNRIGFIVAKNGGEAFKIISKLNGHCMGKSTLYLALAKNPIKSSPQVTLQGVSQPIAPNTGPKECASMNASTCENKHGTDSPVKNPESITEDAYPSKADFANTTSGDTVLPHDAALKEELECCVLLVTAKKETVSNVETIVAGLGFREVVIRGLSSFKFMAYFTDVACLEELDLDFLHVGFMEVRKIREEDLIVPRQAWVEIRGLPLHGWTEANYSLLMKPWGDIIQFGRTLDEDDFYVTPKLLIETTQLGNIEATKQVVISRKRWQLQIKETFGVASDLHQFTEKVPTQENVINDPFITTSQGKADFPPPSPSGIENVVVEESHNSDRVSECPKVCIESDSEDIDGSCINPTTPRTNVDMVFETPSEYVQASPHPSTEQASPILDLHTAHWKPRDRDSSPSFPHSKSNDGEPIVDDDSDTGVSDTLTVSSPVLKELRNLKVQVRRGRPRKYKQPQVNKHFKVPRRKKIRGEGLQQVSHFFLNADYDEAEAIYETGIMMGLLPINTKDKSLDLIKENLR</sequence>
<dbReference type="Gene3D" id="3.30.70.330">
    <property type="match status" value="1"/>
</dbReference>
<dbReference type="CDD" id="cd00590">
    <property type="entry name" value="RRM_SF"/>
    <property type="match status" value="1"/>
</dbReference>
<dbReference type="EMBL" id="LNRQ01000009">
    <property type="protein sequence ID" value="KZM81424.1"/>
    <property type="molecule type" value="Genomic_DNA"/>
</dbReference>
<gene>
    <name evidence="4" type="ORF">DCAR_029037</name>
    <name evidence="5" type="ORF">DCAR_0933368</name>
</gene>
<dbReference type="InterPro" id="IPR000504">
    <property type="entry name" value="RRM_dom"/>
</dbReference>
<feature type="region of interest" description="Disordered" evidence="2">
    <location>
        <begin position="706"/>
        <end position="741"/>
    </location>
</feature>
<evidence type="ECO:0000259" key="3">
    <source>
        <dbReference type="PROSITE" id="PS50102"/>
    </source>
</evidence>